<sequence>MVAPGEPKCKPKRITQRIFIKMESYRGFLGQGWSFPPVFDSNSGQVSMSAAEDNIRQSVWTILSTSPGERVMRPDFGCDLKSLMFEESDQGLKRDIVSMVSKSLLVYEPRIQVDFVEAIEDEEDPGKILIHIDYTIKTTNSRKNIVYPFYLHEASYL</sequence>
<proteinExistence type="predicted"/>
<dbReference type="Gene3D" id="3.10.450.40">
    <property type="match status" value="1"/>
</dbReference>
<organism evidence="2">
    <name type="scientific">uncultured Desulfobacteraceae bacterium</name>
    <dbReference type="NCBI Taxonomy" id="218296"/>
    <lineage>
        <taxon>Bacteria</taxon>
        <taxon>Pseudomonadati</taxon>
        <taxon>Thermodesulfobacteriota</taxon>
        <taxon>Desulfobacteria</taxon>
        <taxon>Desulfobacterales</taxon>
        <taxon>Desulfobacteraceae</taxon>
        <taxon>environmental samples</taxon>
    </lineage>
</organism>
<dbReference type="EMBL" id="CAACVI010000003">
    <property type="protein sequence ID" value="VEN73039.1"/>
    <property type="molecule type" value="Genomic_DNA"/>
</dbReference>
<dbReference type="Pfam" id="PF04965">
    <property type="entry name" value="GPW_gp25"/>
    <property type="match status" value="1"/>
</dbReference>
<dbReference type="InterPro" id="IPR007048">
    <property type="entry name" value="IraD/Gp25-like"/>
</dbReference>
<dbReference type="AlphaFoldDB" id="A0A484HJL0"/>
<evidence type="ECO:0000259" key="1">
    <source>
        <dbReference type="Pfam" id="PF04965"/>
    </source>
</evidence>
<accession>A0A484HJL0</accession>
<evidence type="ECO:0000313" key="2">
    <source>
        <dbReference type="EMBL" id="VEN73039.1"/>
    </source>
</evidence>
<name>A0A484HJL0_9BACT</name>
<feature type="domain" description="IraD/Gp25-like" evidence="1">
    <location>
        <begin position="51"/>
        <end position="140"/>
    </location>
</feature>
<reference evidence="2" key="1">
    <citation type="submission" date="2019-01" db="EMBL/GenBank/DDBJ databases">
        <authorList>
            <consortium name="Genoscope - CEA"/>
            <person name="William W."/>
        </authorList>
    </citation>
    <scope>NUCLEOTIDE SEQUENCE</scope>
    <source>
        <strain evidence="2">CR-1</strain>
    </source>
</reference>
<gene>
    <name evidence="2" type="ORF">EPICR_110006</name>
</gene>
<protein>
    <submittedName>
        <fullName evidence="2">Putative phage baseplate protein</fullName>
    </submittedName>
</protein>
<dbReference type="SUPFAM" id="SSF160719">
    <property type="entry name" value="gpW/gp25-like"/>
    <property type="match status" value="1"/>
</dbReference>